<dbReference type="Gene3D" id="3.80.10.10">
    <property type="entry name" value="Ribonuclease Inhibitor"/>
    <property type="match status" value="2"/>
</dbReference>
<proteinExistence type="predicted"/>
<dbReference type="InterPro" id="IPR032675">
    <property type="entry name" value="LRR_dom_sf"/>
</dbReference>
<evidence type="ECO:0000313" key="3">
    <source>
        <dbReference type="Proteomes" id="UP000789595"/>
    </source>
</evidence>
<name>A0A7S3ZZ70_9STRA</name>
<dbReference type="EMBL" id="HBIW01016597">
    <property type="protein sequence ID" value="CAE0698883.1"/>
    <property type="molecule type" value="Transcribed_RNA"/>
</dbReference>
<dbReference type="Proteomes" id="UP000789595">
    <property type="component" value="Unassembled WGS sequence"/>
</dbReference>
<organism evidence="1">
    <name type="scientific">Pelagomonas calceolata</name>
    <dbReference type="NCBI Taxonomy" id="35677"/>
    <lineage>
        <taxon>Eukaryota</taxon>
        <taxon>Sar</taxon>
        <taxon>Stramenopiles</taxon>
        <taxon>Ochrophyta</taxon>
        <taxon>Pelagophyceae</taxon>
        <taxon>Pelagomonadales</taxon>
        <taxon>Pelagomonadaceae</taxon>
        <taxon>Pelagomonas</taxon>
    </lineage>
</organism>
<evidence type="ECO:0008006" key="4">
    <source>
        <dbReference type="Google" id="ProtNLM"/>
    </source>
</evidence>
<gene>
    <name evidence="1" type="ORF">PCAL00307_LOCUS14319</name>
    <name evidence="2" type="ORF">PECAL_3P03250</name>
</gene>
<dbReference type="OrthoDB" id="5395390at2759"/>
<reference evidence="1" key="1">
    <citation type="submission" date="2021-01" db="EMBL/GenBank/DDBJ databases">
        <authorList>
            <person name="Corre E."/>
            <person name="Pelletier E."/>
            <person name="Niang G."/>
            <person name="Scheremetjew M."/>
            <person name="Finn R."/>
            <person name="Kale V."/>
            <person name="Holt S."/>
            <person name="Cochrane G."/>
            <person name="Meng A."/>
            <person name="Brown T."/>
            <person name="Cohen L."/>
        </authorList>
    </citation>
    <scope>NUCLEOTIDE SEQUENCE</scope>
    <source>
        <strain evidence="1">CCMP1756</strain>
    </source>
</reference>
<dbReference type="EMBL" id="CAKKNE010000003">
    <property type="protein sequence ID" value="CAH0370437.1"/>
    <property type="molecule type" value="Genomic_DNA"/>
</dbReference>
<evidence type="ECO:0000313" key="2">
    <source>
        <dbReference type="EMBL" id="CAH0370437.1"/>
    </source>
</evidence>
<reference evidence="2" key="2">
    <citation type="submission" date="2021-11" db="EMBL/GenBank/DDBJ databases">
        <authorList>
            <consortium name="Genoscope - CEA"/>
            <person name="William W."/>
        </authorList>
    </citation>
    <scope>NUCLEOTIDE SEQUENCE</scope>
</reference>
<accession>A0A7S3ZZ70</accession>
<evidence type="ECO:0000313" key="1">
    <source>
        <dbReference type="EMBL" id="CAE0698883.1"/>
    </source>
</evidence>
<sequence>MGAFQSVPDDVLTVKLAPYLIGGPIVSLEPEQLLVVRETCKSGRDLVQLAFNNTALHMPVNFKPPPTPDGLYPPEPLEMRASAQVVEAMGRVFGLACTALYTCGRSPERIAALEVFVSRASRLSVLVLYDAAVSEEVLVRMCRESPTLEILRGPRYMETSDETIRAISIACPHLQNVSFSRLGRDSGDLSPVESYARLFPQLRDFELHGGEWISYTPTHVEAIRECALNSKAIDLELEGCHITADVIRAIVGTPLGDRIHSLGFIEPDDDNTYPRGTIIEPDAFLAAAHGFPKLRNLCVPMGSSTAGPGFYVDLSRATSRIINLEICAVDTTDACVAAACAHLRLVRLTLTGLDDLTSSIVEGISAGRSARTLKGLCIRDSAIETDSPLRAADMLRLLQGCPNLYDLTWYIGEAHQARAELDDAPCEAIMELMESRGGDVLCYAGGREYPEFEPPEPGCIFD</sequence>
<dbReference type="SUPFAM" id="SSF52047">
    <property type="entry name" value="RNI-like"/>
    <property type="match status" value="1"/>
</dbReference>
<protein>
    <recommendedName>
        <fullName evidence="4">F-box domain-containing protein</fullName>
    </recommendedName>
</protein>
<keyword evidence="3" id="KW-1185">Reference proteome</keyword>
<dbReference type="AlphaFoldDB" id="A0A7S3ZZ70"/>